<evidence type="ECO:0000313" key="4">
    <source>
        <dbReference type="Proteomes" id="UP001408356"/>
    </source>
</evidence>
<accession>A0ABR2VCM9</accession>
<feature type="coiled-coil region" evidence="1">
    <location>
        <begin position="398"/>
        <end position="432"/>
    </location>
</feature>
<sequence length="769" mass="86118">MKTPETASAPGDFKVKQINTSIPEMASTSGASKGKQINISEMASTSGNPSRSMNKSQIRNAGPSTRQSPTGLTSSNNLALPGCSMNKMDTETVTLTNEMLQAYNAMRGPGGGFGTDLDDPLIDLMLQPKNMKLPSRKGKEKERKIGQKYAGELITDVDRTLDSDLSSEDDEPRSFFVELKRPQGEHIPLFPGIDLSMHKLSAAGADFKVQEDDSDEEEQRHQARISPCEFLRLADGCQPWNKSQPEKIETEVALVRSRPKSPELCDTPPPIPRSDRWQKTARYQICRDTGRPMTPHYSVPSNPSMIWVAEGIDTNRMYWKTRFEDDYARMDQSAAKKLRQLKQFGRVYSEPETPVGKDEPYSKSEVDKIIAEEVIEGRTDNVDIQGVNTQLRRRYAVIHAQEAESKQLESSIRQQTDRIRELESEKHTVKIAVWNLKKKRAEEETRKKLQDEEKKRRQHILDRYRAYLEEIDYQSSKGQAILDQERAEKAQQDDLIRKLEEDIREACQEVGKLDPDGVYEELAEGDVPYRVRDPSEETSHDVEFGSDYTDVLAKPSPLRLQRARSNLAAEAHRQHAKSAQSKESQATQIHVPVPRRLVHARFFYPQSDFDPYDMGGNSSPRSNLGNPSVEATATGNTTREARQDSPYPEPDMDVYDDQGFPISPGDSTSNAPTNRAPGYDDAPGKTNRSAVMAFQEMVPTQAQINDGESDFSFYSGTDVSTHGMYAPPQGSMAQHVGQTEQRNPLNRSPTPSDNDIDGSFGLGGNVVPA</sequence>
<feature type="compositionally biased region" description="Polar residues" evidence="2">
    <location>
        <begin position="17"/>
        <end position="78"/>
    </location>
</feature>
<feature type="region of interest" description="Disordered" evidence="2">
    <location>
        <begin position="1"/>
        <end position="85"/>
    </location>
</feature>
<keyword evidence="4" id="KW-1185">Reference proteome</keyword>
<feature type="compositionally biased region" description="Gly residues" evidence="2">
    <location>
        <begin position="760"/>
        <end position="769"/>
    </location>
</feature>
<feature type="coiled-coil region" evidence="1">
    <location>
        <begin position="482"/>
        <end position="509"/>
    </location>
</feature>
<comment type="caution">
    <text evidence="3">The sequence shown here is derived from an EMBL/GenBank/DDBJ whole genome shotgun (WGS) entry which is preliminary data.</text>
</comment>
<gene>
    <name evidence="3" type="ORF">SUNI508_03529</name>
</gene>
<feature type="region of interest" description="Disordered" evidence="2">
    <location>
        <begin position="720"/>
        <end position="769"/>
    </location>
</feature>
<feature type="region of interest" description="Disordered" evidence="2">
    <location>
        <begin position="564"/>
        <end position="592"/>
    </location>
</feature>
<organism evidence="3 4">
    <name type="scientific">Seiridium unicorne</name>
    <dbReference type="NCBI Taxonomy" id="138068"/>
    <lineage>
        <taxon>Eukaryota</taxon>
        <taxon>Fungi</taxon>
        <taxon>Dikarya</taxon>
        <taxon>Ascomycota</taxon>
        <taxon>Pezizomycotina</taxon>
        <taxon>Sordariomycetes</taxon>
        <taxon>Xylariomycetidae</taxon>
        <taxon>Amphisphaeriales</taxon>
        <taxon>Sporocadaceae</taxon>
        <taxon>Seiridium</taxon>
    </lineage>
</organism>
<feature type="compositionally biased region" description="Polar residues" evidence="2">
    <location>
        <begin position="736"/>
        <end position="753"/>
    </location>
</feature>
<keyword evidence="1" id="KW-0175">Coiled coil</keyword>
<proteinExistence type="predicted"/>
<evidence type="ECO:0000256" key="2">
    <source>
        <dbReference type="SAM" id="MobiDB-lite"/>
    </source>
</evidence>
<evidence type="ECO:0000256" key="1">
    <source>
        <dbReference type="SAM" id="Coils"/>
    </source>
</evidence>
<feature type="compositionally biased region" description="Polar residues" evidence="2">
    <location>
        <begin position="616"/>
        <end position="638"/>
    </location>
</feature>
<dbReference type="EMBL" id="JARVKF010000035">
    <property type="protein sequence ID" value="KAK9424653.1"/>
    <property type="molecule type" value="Genomic_DNA"/>
</dbReference>
<evidence type="ECO:0000313" key="3">
    <source>
        <dbReference type="EMBL" id="KAK9424653.1"/>
    </source>
</evidence>
<dbReference type="Proteomes" id="UP001408356">
    <property type="component" value="Unassembled WGS sequence"/>
</dbReference>
<feature type="compositionally biased region" description="Polar residues" evidence="2">
    <location>
        <begin position="577"/>
        <end position="588"/>
    </location>
</feature>
<protein>
    <submittedName>
        <fullName evidence="3">Uncharacterized protein</fullName>
    </submittedName>
</protein>
<feature type="region of interest" description="Disordered" evidence="2">
    <location>
        <begin position="611"/>
        <end position="686"/>
    </location>
</feature>
<reference evidence="3 4" key="1">
    <citation type="journal article" date="2024" name="J. Plant Pathol.">
        <title>Sequence and assembly of the genome of Seiridium unicorne, isolate CBS 538.82, causal agent of cypress canker disease.</title>
        <authorList>
            <person name="Scali E."/>
            <person name="Rocca G.D."/>
            <person name="Danti R."/>
            <person name="Garbelotto M."/>
            <person name="Barberini S."/>
            <person name="Baroncelli R."/>
            <person name="Emiliani G."/>
        </authorList>
    </citation>
    <scope>NUCLEOTIDE SEQUENCE [LARGE SCALE GENOMIC DNA]</scope>
    <source>
        <strain evidence="3 4">BM-138-508</strain>
    </source>
</reference>
<name>A0ABR2VCM9_9PEZI</name>